<dbReference type="InterPro" id="IPR018511">
    <property type="entry name" value="Hemolysin-typ_Ca-bd_CS"/>
</dbReference>
<dbReference type="PANTHER" id="PTHR38340">
    <property type="entry name" value="S-LAYER PROTEIN"/>
    <property type="match status" value="1"/>
</dbReference>
<sequence>MLITGTPGDDNLSGTSGDDTMQGLAGRDFLSGGTGNDLIEGGADDDYLAGNIGNDTIDGGSQLFGDMVTYESAAGPVNVNLGSGTANDGDGGIDTLIDIEQVTGSQFDDTLTGSSGNNVLLGGLGNDSIIGNGGSDTVAYYSAGSGVNVSLLTNLTSGGAGIDTLVGIANVSGSNSNDTITGNASSNGLTGYDGNDSLVGNGGDDFFDGGAGDDTLDGGSGTGDSVSYWSATTGIVLDLTAGTATDGLGGNDVLIGIENINASNFNDSIKGNASNNFIVAGLGNDTIDGAGGTDVSSYEFASGSVNVNLLTGVATGAGGTDVLVSIEAVHGSGFNDVIQLSNTGAYTFGRAGDDVLTGGTGDDNLIGGSGSDTVAGGAGFDQISYDSTSFDMGPAPTGLGVNVNLVTGIAIDNWGNTDHFSGIELVSGSQFADTLTGGNPANGSAATDGFEGFTGNGGNDTIDGGTGFDRASYTTSNAPVNVTLGGTSPGTASDGFGGTDVLISIEEVRGSGFADTLTGSNSGGFESFEGRGGNDTINGLGGTDRVNYQSSPASVNVNLQAGTATDGWGGVDSFTNIEYARGSDFNDTLVGDAGKNSLEGRLGNDSMNGGAGADSLFGNAGNDTLDGGPQLILANTASQNNEYDFVSYTDATSAVTVVLGVDGTAGSATGGGIGTDVLIDLEHVAGSSFNDTISGTNRAVNEIIRGGLGNDLLNGGASTGTDLGFNQVDFRTAPGSVTVNLSTGRSTGADGDDTLIGFRGILAGDFNDMLIGDATDNYFEGAGGNDTINGGAGNDRASYGNSSGAVNVNLLTGTATGAQGTDTLISIEWVRGSEFADTLTGDAGSNDFQSRAGNDTVIAGAGQDTVYGGLGDDSLDGGTNDTLLGYDWISYSTASGAVNVNFATHLATGADGNDTFTNFEGVMGSAFDDTLVGDAGDNILRGNGGNDQIDGGGGQDAVDYFAASAGVVVNIALGTATGADGTDTFTHIERARGSNFNDSLTGDGNDNRLRGNGGDDTLDGAGGNDGADYYNATSAVTVRLKQGTASGGDGNDTLVSIENIYGSFNYGDDLQGDDGANFIDGRGGDDKIDGGKGDDTLQGGTGDDTLEGGDGVNVAIYTGNFSDYKIYTVAGTDDLFVSGPEGTDRLKHINRIEFADRAYTVQFGKDDVNDSLDGGADDEMIHGRSGDDTVGGGGGDDAVYGDEGNDTLSGDQGNDFLDGGTGADSMAGGTGDDTYIVDSADDVVTETETQARLKDPQTLNPGGGVDTVVASINYTLGSFLEKLVLANGSGNINGTGNALANVVTGNEGDNELAGAAGNDTIDGGAGVDTAKFSGARSLYTIGSADGTVTVSSAADGTDTLTHVERLQFADGLLGVGDSATLAARTVSVIFGAAATADAALVGHYIALFDKGVTLEEGIAAAVASDRFVQLAGSHSDVAFVNHVYENLVGSAPSAQLRDTLVGYIAAGVFTQASMGAYAAELVAAPSAGVVFTSQSASAVTGSEELDDTLGGTAGPDAIFGRAGNDVMSSLGGNDVIAGGSGIDRAVFTAVKSAYTVTSNDLGLVVSGAGQTAQLIDVERATFSNISVAYDIDGNAGIAAKVVGVMFGAAALADEVLVGQYLAMLDSGMSYEQVVGAAADSARFAAEAGGNSNAQFVDRVFINLVGAPPTPELHDQYVAILNLPGYSQGYLGSLAGDTIYNLNNVNLTGLAQTGLEYTVA</sequence>
<dbReference type="PRINTS" id="PR00313">
    <property type="entry name" value="CABNDNGRPT"/>
</dbReference>
<dbReference type="GO" id="GO:0005509">
    <property type="term" value="F:calcium ion binding"/>
    <property type="evidence" value="ECO:0007669"/>
    <property type="project" value="InterPro"/>
</dbReference>
<dbReference type="RefSeq" id="WP_153586463.1">
    <property type="nucleotide sequence ID" value="NZ_WJBU01000020.1"/>
</dbReference>
<evidence type="ECO:0000256" key="2">
    <source>
        <dbReference type="ARBA" id="ARBA00022525"/>
    </source>
</evidence>
<dbReference type="Pfam" id="PF00353">
    <property type="entry name" value="HemolysinCabind"/>
    <property type="match status" value="18"/>
</dbReference>
<dbReference type="GO" id="GO:0005576">
    <property type="term" value="C:extracellular region"/>
    <property type="evidence" value="ECO:0007669"/>
    <property type="project" value="UniProtKB-SubCell"/>
</dbReference>
<comment type="caution">
    <text evidence="4">The sequence shown here is derived from an EMBL/GenBank/DDBJ whole genome shotgun (WGS) entry which is preliminary data.</text>
</comment>
<evidence type="ECO:0000256" key="3">
    <source>
        <dbReference type="SAM" id="MobiDB-lite"/>
    </source>
</evidence>
<evidence type="ECO:0000313" key="4">
    <source>
        <dbReference type="EMBL" id="MRD49151.1"/>
    </source>
</evidence>
<comment type="subcellular location">
    <subcellularLocation>
        <location evidence="1">Secreted</location>
    </subcellularLocation>
</comment>
<dbReference type="OrthoDB" id="8607307at2"/>
<name>A0A844BFC2_9BURK</name>
<feature type="compositionally biased region" description="Basic and acidic residues" evidence="3">
    <location>
        <begin position="1082"/>
        <end position="1095"/>
    </location>
</feature>
<evidence type="ECO:0000313" key="5">
    <source>
        <dbReference type="Proteomes" id="UP000487350"/>
    </source>
</evidence>
<gene>
    <name evidence="4" type="ORF">GHT07_17890</name>
</gene>
<dbReference type="InterPro" id="IPR011049">
    <property type="entry name" value="Serralysin-like_metalloprot_C"/>
</dbReference>
<dbReference type="Gene3D" id="2.150.10.10">
    <property type="entry name" value="Serralysin-like metalloprotease, C-terminal"/>
    <property type="match status" value="13"/>
</dbReference>
<proteinExistence type="predicted"/>
<feature type="region of interest" description="Disordered" evidence="3">
    <location>
        <begin position="1082"/>
        <end position="1108"/>
    </location>
</feature>
<keyword evidence="2" id="KW-0964">Secreted</keyword>
<dbReference type="EMBL" id="WJBU01000020">
    <property type="protein sequence ID" value="MRD49151.1"/>
    <property type="molecule type" value="Genomic_DNA"/>
</dbReference>
<evidence type="ECO:0000256" key="1">
    <source>
        <dbReference type="ARBA" id="ARBA00004613"/>
    </source>
</evidence>
<protein>
    <recommendedName>
        <fullName evidence="6">Ca2+-binding protein, RTX toxin-related</fullName>
    </recommendedName>
</protein>
<feature type="region of interest" description="Disordered" evidence="3">
    <location>
        <begin position="1170"/>
        <end position="1234"/>
    </location>
</feature>
<evidence type="ECO:0008006" key="6">
    <source>
        <dbReference type="Google" id="ProtNLM"/>
    </source>
</evidence>
<feature type="region of interest" description="Disordered" evidence="3">
    <location>
        <begin position="1"/>
        <end position="27"/>
    </location>
</feature>
<accession>A0A844BFC2</accession>
<organism evidence="4 5">
    <name type="scientific">Caenimonas koreensis DSM 17982</name>
    <dbReference type="NCBI Taxonomy" id="1121255"/>
    <lineage>
        <taxon>Bacteria</taxon>
        <taxon>Pseudomonadati</taxon>
        <taxon>Pseudomonadota</taxon>
        <taxon>Betaproteobacteria</taxon>
        <taxon>Burkholderiales</taxon>
        <taxon>Comamonadaceae</taxon>
        <taxon>Caenimonas</taxon>
    </lineage>
</organism>
<dbReference type="SUPFAM" id="SSF51120">
    <property type="entry name" value="beta-Roll"/>
    <property type="match status" value="10"/>
</dbReference>
<dbReference type="InterPro" id="IPR001343">
    <property type="entry name" value="Hemolysn_Ca-bd"/>
</dbReference>
<dbReference type="PROSITE" id="PS00330">
    <property type="entry name" value="HEMOLYSIN_CALCIUM"/>
    <property type="match status" value="4"/>
</dbReference>
<feature type="region of interest" description="Disordered" evidence="3">
    <location>
        <begin position="994"/>
        <end position="1020"/>
    </location>
</feature>
<reference evidence="4 5" key="1">
    <citation type="submission" date="2019-11" db="EMBL/GenBank/DDBJ databases">
        <title>Caenimonas koreensis gen. nov., sp. nov., isolated from activated sludge.</title>
        <authorList>
            <person name="Seung H.R."/>
        </authorList>
    </citation>
    <scope>NUCLEOTIDE SEQUENCE [LARGE SCALE GENOMIC DNA]</scope>
    <source>
        <strain evidence="4 5">EMB320</strain>
    </source>
</reference>
<dbReference type="Proteomes" id="UP000487350">
    <property type="component" value="Unassembled WGS sequence"/>
</dbReference>
<keyword evidence="5" id="KW-1185">Reference proteome</keyword>
<dbReference type="InterPro" id="IPR050557">
    <property type="entry name" value="RTX_toxin/Mannuronan_C5-epim"/>
</dbReference>
<dbReference type="PANTHER" id="PTHR38340:SF1">
    <property type="entry name" value="S-LAYER PROTEIN"/>
    <property type="match status" value="1"/>
</dbReference>